<name>A7ATZ6_BABBO</name>
<evidence type="ECO:0000256" key="2">
    <source>
        <dbReference type="SAM" id="Phobius"/>
    </source>
</evidence>
<feature type="transmembrane region" description="Helical" evidence="2">
    <location>
        <begin position="1342"/>
        <end position="1363"/>
    </location>
</feature>
<feature type="transmembrane region" description="Helical" evidence="2">
    <location>
        <begin position="49"/>
        <end position="73"/>
    </location>
</feature>
<dbReference type="RefSeq" id="XP_001609975.1">
    <property type="nucleotide sequence ID" value="XM_001609925.1"/>
</dbReference>
<feature type="transmembrane region" description="Helical" evidence="2">
    <location>
        <begin position="12"/>
        <end position="29"/>
    </location>
</feature>
<comment type="caution">
    <text evidence="3">The sequence shown here is derived from an EMBL/GenBank/DDBJ whole genome shotgun (WGS) entry which is preliminary data.</text>
</comment>
<dbReference type="VEuPathDB" id="PiroplasmaDB:BBOV_II004520"/>
<feature type="transmembrane region" description="Helical" evidence="2">
    <location>
        <begin position="1307"/>
        <end position="1330"/>
    </location>
</feature>
<feature type="transmembrane region" description="Helical" evidence="2">
    <location>
        <begin position="1375"/>
        <end position="1394"/>
    </location>
</feature>
<proteinExistence type="predicted"/>
<keyword evidence="2" id="KW-0472">Membrane</keyword>
<keyword evidence="4" id="KW-1185">Reference proteome</keyword>
<dbReference type="GeneID" id="5478204"/>
<dbReference type="InParanoid" id="A7ATZ6"/>
<feature type="compositionally biased region" description="Basic and acidic residues" evidence="1">
    <location>
        <begin position="697"/>
        <end position="714"/>
    </location>
</feature>
<gene>
    <name evidence="3" type="ORF">BBOV_II004520</name>
</gene>
<feature type="transmembrane region" description="Helical" evidence="2">
    <location>
        <begin position="80"/>
        <end position="100"/>
    </location>
</feature>
<feature type="transmembrane region" description="Helical" evidence="2">
    <location>
        <begin position="112"/>
        <end position="134"/>
    </location>
</feature>
<feature type="transmembrane region" description="Helical" evidence="2">
    <location>
        <begin position="276"/>
        <end position="297"/>
    </location>
</feature>
<evidence type="ECO:0000256" key="1">
    <source>
        <dbReference type="SAM" id="MobiDB-lite"/>
    </source>
</evidence>
<reference evidence="4" key="3">
    <citation type="journal article" date="2021" name="Int. J. Parasitol.">
        <title>Comparative analysis of gene expression between Babesia bovis blood stages and kinetes allowed by improved genome annotation.</title>
        <authorList>
            <person name="Ueti M.W."/>
            <person name="Johnson W.C."/>
            <person name="Kappmeyer L.S."/>
            <person name="Herndon D.R."/>
            <person name="Mousel M.R."/>
            <person name="Reif K.E."/>
            <person name="Taus N.S."/>
            <person name="Ifeonu O.O."/>
            <person name="Silva J.C."/>
            <person name="Suarez C.E."/>
            <person name="Brayton K.A."/>
        </authorList>
    </citation>
    <scope>NUCLEOTIDE SEQUENCE [LARGE SCALE GENOMIC DNA]</scope>
</reference>
<feature type="transmembrane region" description="Helical" evidence="2">
    <location>
        <begin position="188"/>
        <end position="210"/>
    </location>
</feature>
<evidence type="ECO:0000313" key="3">
    <source>
        <dbReference type="EMBL" id="EDO06407.1"/>
    </source>
</evidence>
<feature type="compositionally biased region" description="Basic and acidic residues" evidence="1">
    <location>
        <begin position="670"/>
        <end position="690"/>
    </location>
</feature>
<reference evidence="3 4" key="1">
    <citation type="journal article" date="2007" name="PLoS Pathog.">
        <title>Genome sequence of Babesia bovis and comparative analysis of apicomplexan hemoprotozoa.</title>
        <authorList>
            <person name="Brayton K.A."/>
            <person name="Lau A.O.T."/>
            <person name="Herndon D.R."/>
            <person name="Hannick L."/>
            <person name="Kappmeyer L.S."/>
            <person name="Berens S.J."/>
            <person name="Bidwell S.L."/>
            <person name="Brown W.C."/>
            <person name="Crabtree J."/>
            <person name="Fadrosh D."/>
            <person name="Feldblum T."/>
            <person name="Forberger H.A."/>
            <person name="Haas B.J."/>
            <person name="Howell J.M."/>
            <person name="Khouri H."/>
            <person name="Koo H."/>
            <person name="Mann D.J."/>
            <person name="Norimine J."/>
            <person name="Paulsen I.T."/>
            <person name="Radune D."/>
            <person name="Ren Q."/>
            <person name="Smith R.K. Jr."/>
            <person name="Suarez C.E."/>
            <person name="White O."/>
            <person name="Wortman J.R."/>
            <person name="Knowles D.P. Jr."/>
            <person name="McElwain T.F."/>
            <person name="Nene V.M."/>
        </authorList>
    </citation>
    <scope>NUCLEOTIDE SEQUENCE [LARGE SCALE GENOMIC DNA]</scope>
    <source>
        <strain evidence="3">T2Bo</strain>
    </source>
</reference>
<feature type="transmembrane region" description="Helical" evidence="2">
    <location>
        <begin position="242"/>
        <end position="264"/>
    </location>
</feature>
<dbReference type="eggNOG" id="ENOG502TN3S">
    <property type="taxonomic scope" value="Eukaryota"/>
</dbReference>
<accession>A7ATZ6</accession>
<protein>
    <submittedName>
        <fullName evidence="3">Uncharacterized protein</fullName>
    </submittedName>
</protein>
<organism evidence="3 4">
    <name type="scientific">Babesia bovis</name>
    <dbReference type="NCBI Taxonomy" id="5865"/>
    <lineage>
        <taxon>Eukaryota</taxon>
        <taxon>Sar</taxon>
        <taxon>Alveolata</taxon>
        <taxon>Apicomplexa</taxon>
        <taxon>Aconoidasida</taxon>
        <taxon>Piroplasmida</taxon>
        <taxon>Babesiidae</taxon>
        <taxon>Babesia</taxon>
    </lineage>
</organism>
<sequence>MLESFVLYRTYQLTCFLLGLCSNILYSFMNLDLYDFLKYLGLSYHESHVVWYFLKRINLFLAVLVIAGTLLFASVSTSSLCRYIWLLFMLYTALASYLWFYGESGPRFNGTIQWILVCISIVSNVVQCESLFYAQHAYTGGGPRGRSIRLMLFLMGACLSIWIPKGSSFVHLSGCEVFFPGSRSTPVLIYKLMPMFCLLILFTAAVFTWLSYQLPDESGDNYPSYSVDGSTKYFSKYERWHLILLTAFGWAISPFCGILSTYISTKGRIGDIKHTVVIQHIIFVLIIMIAVAILRWLPVDRINDVDCDVNSLRNAVFAVLKARSETYDDEEEKVEMGWANQSEKMHLFKRVFRENQPWSLLPRGYWDRWIEFDYESNKWLTDYLVMYFLLLEAKLGTIKSTGTYGCANDSYTSVSERYSILKEVKDMFCWAINDFVGQYNRILRSFNREIQTNSSCSCCIFDKLETMWRSHSSCVDKKQVKICTNCIYKEPGLRRGCVQFMQGTILCCMEDVKSLDSDMKNCPLLTIPDKEVNNLLFKKAVDEIERILSAYLDLMLLCTIANEWLLLSRSLRYVHRELFLTISKEDVEWDWDEEREHDLQASSSVPTPPAKPAAPTEVKKGSELPSEQQKETVLTTVPTNDPVSTNGPKSKAAPTSEPKNEPVPSTKQPKKLEPTSEQQKDSKSTSEQTKDAAASTEPKKESESSEDTKDEPQKPHCKGCDLFTKMLGCASLIHKRQCEMIPHMSTSGFNVLKSRLPTMCHIRALRLLSTSYALYYNANFEPQNNGTGTTKNIWHCNSYNPQLEALIDDLMSDLESLSNGDQILGCAISLLSSNKKDLLKIPSIILEKLSPLKLNINKAVDTAIQSGWSLLNWLSVGFSYDYEKQRCECKDKDQCAKDNCCNKADCKYPKCQCIHCMADDPCEKINDIFKKCECNEAPDEEKRCFLTEAKLNPYELCLCEKDMKVWKCHGTSDESNCKDMITKCGDAVSKCSGCNNLIGSIASLTHMLSCTVYCFIKSNYCKSNEHKKEKYSIYTNICSIKQFLTKFKRFVRKSSNKENVVTKPKCVNKITCFVMNMLYNSSEGSKSKTRSKSSDTSTHCIGCTLDSLHGKRNKLADKHTSCLLPRCLADNVKLISPFCDSIKNTICSICESIKIIKEDSKCIGVLHSSITEIYKLLICATCALVASALSKAKALYSCLKATVDRQSSNVQNLTAACRNLEYRQNRLGYRSLSYTSSLNHHYTTIDDCSRLMDDIGTLLSDVYQRTRNATIHIDIARKNSHMVSMKRLICQFFSYLSKGCRTEREKLFYHSLWMNCILILLLIVCCIGMTTVPALRILGDLLFYRVLAITTAIVAAVLVLVGLTTFANNPRRGVYLMNVSIVLGILMSIAISWFCQSYAYNWRIKSHFLDYSRQHRVLHPDYIDTTIKHTGLYSQGLRSVVKADFTALWNLFASGSMTYDRSIFSVSLAPKLDLHSVAKLDILRTWPLARINYRIKSYVLRMMKTNISLLFDYCSFALGETKFWNFVTDIPTGSEFVYSRDLLWEAWSRGSVITRGHNLLYMVMLEALNVVSREVMDSFGSGGFKSLCAERVLIGFQKAHLSEMAGKCIDIAYMPNYPRYPQQRNALISLFADQYRSYWSSWSKESSGATTSKEGDEEDEYSIDDVRIGLYNWQVRKKKSCLDDYNDSENCYSIVYLTVTRFQGYLRSLDADKVFTTGAEVIQSFETYCKGLTDEVDDYFIDTPKVTPLMDDHMESQISDNISLDVHSQLRDTLDALSGLTIMENADLDCDRAHERHFLGEWLRLNAINVSSDTVQVMLSASNV</sequence>
<dbReference type="KEGG" id="bbo:BBOV_II004520"/>
<keyword evidence="2" id="KW-0812">Transmembrane</keyword>
<reference evidence="4" key="2">
    <citation type="journal article" date="2020" name="Data Brief">
        <title>Transcriptome dataset of Babesia bovis life stages within vertebrate and invertebrate hosts.</title>
        <authorList>
            <person name="Ueti M.W."/>
            <person name="Johnson W.C."/>
            <person name="Kappmeyer L.S."/>
            <person name="Herndon D.R."/>
            <person name="Mousel M.R."/>
            <person name="Reif K.E."/>
            <person name="Taus N.S."/>
            <person name="Ifeonu O.O."/>
            <person name="Silva J.C."/>
            <person name="Suarez C.E."/>
            <person name="Brayton K.A."/>
        </authorList>
    </citation>
    <scope>NUCLEOTIDE SEQUENCE [LARGE SCALE GENOMIC DNA]</scope>
</reference>
<evidence type="ECO:0000313" key="4">
    <source>
        <dbReference type="Proteomes" id="UP000002173"/>
    </source>
</evidence>
<feature type="compositionally biased region" description="Polar residues" evidence="1">
    <location>
        <begin position="625"/>
        <end position="648"/>
    </location>
</feature>
<feature type="region of interest" description="Disordered" evidence="1">
    <location>
        <begin position="598"/>
        <end position="716"/>
    </location>
</feature>
<dbReference type="Proteomes" id="UP000002173">
    <property type="component" value="Unassembled WGS sequence"/>
</dbReference>
<dbReference type="STRING" id="5865.A7ATZ6"/>
<keyword evidence="2" id="KW-1133">Transmembrane helix</keyword>
<dbReference type="EMBL" id="AAXT01000003">
    <property type="protein sequence ID" value="EDO06407.1"/>
    <property type="molecule type" value="Genomic_DNA"/>
</dbReference>